<name>A0A645J995_9ZZZZ</name>
<feature type="compositionally biased region" description="Basic and acidic residues" evidence="1">
    <location>
        <begin position="38"/>
        <end position="55"/>
    </location>
</feature>
<evidence type="ECO:0000313" key="2">
    <source>
        <dbReference type="EMBL" id="MPN57054.1"/>
    </source>
</evidence>
<comment type="caution">
    <text evidence="2">The sequence shown here is derived from an EMBL/GenBank/DDBJ whole genome shotgun (WGS) entry which is preliminary data.</text>
</comment>
<evidence type="ECO:0000256" key="1">
    <source>
        <dbReference type="SAM" id="MobiDB-lite"/>
    </source>
</evidence>
<protein>
    <submittedName>
        <fullName evidence="2">Uncharacterized protein</fullName>
    </submittedName>
</protein>
<feature type="region of interest" description="Disordered" evidence="1">
    <location>
        <begin position="36"/>
        <end position="55"/>
    </location>
</feature>
<sequence length="55" mass="5862">MGLRIGLLQPSDDLPGAGLASGECFTFHAAQNSLIGRMKPDRPSNIVNDKKPGLR</sequence>
<accession>A0A645J995</accession>
<dbReference type="AlphaFoldDB" id="A0A645J995"/>
<gene>
    <name evidence="2" type="ORF">SDC9_204748</name>
</gene>
<organism evidence="2">
    <name type="scientific">bioreactor metagenome</name>
    <dbReference type="NCBI Taxonomy" id="1076179"/>
    <lineage>
        <taxon>unclassified sequences</taxon>
        <taxon>metagenomes</taxon>
        <taxon>ecological metagenomes</taxon>
    </lineage>
</organism>
<proteinExistence type="predicted"/>
<reference evidence="2" key="1">
    <citation type="submission" date="2019-08" db="EMBL/GenBank/DDBJ databases">
        <authorList>
            <person name="Kucharzyk K."/>
            <person name="Murdoch R.W."/>
            <person name="Higgins S."/>
            <person name="Loffler F."/>
        </authorList>
    </citation>
    <scope>NUCLEOTIDE SEQUENCE</scope>
</reference>
<dbReference type="EMBL" id="VSSQ01128140">
    <property type="protein sequence ID" value="MPN57054.1"/>
    <property type="molecule type" value="Genomic_DNA"/>
</dbReference>